<feature type="compositionally biased region" description="Basic and acidic residues" evidence="1">
    <location>
        <begin position="41"/>
        <end position="55"/>
    </location>
</feature>
<gene>
    <name evidence="2" type="ORF">D1012_03850</name>
</gene>
<protein>
    <submittedName>
        <fullName evidence="2">Uncharacterized protein</fullName>
    </submittedName>
</protein>
<dbReference type="EMBL" id="QWEY01000001">
    <property type="protein sequence ID" value="RGP39246.1"/>
    <property type="molecule type" value="Genomic_DNA"/>
</dbReference>
<sequence>MQRIQQSGRIAEQHNRPLFAPDGTRKSSEEGLEQEFNSLHAQREACERKSDDAGRHARSGAGVCGSRHHTPYGVSLCRG</sequence>
<name>A0A411Z888_9RHOB</name>
<comment type="caution">
    <text evidence="2">The sequence shown here is derived from an EMBL/GenBank/DDBJ whole genome shotgun (WGS) entry which is preliminary data.</text>
</comment>
<dbReference type="Proteomes" id="UP000284547">
    <property type="component" value="Unassembled WGS sequence"/>
</dbReference>
<accession>A0A411Z888</accession>
<proteinExistence type="predicted"/>
<organism evidence="2 3">
    <name type="scientific">Pseudotabrizicola alkalilacus</name>
    <dbReference type="NCBI Taxonomy" id="2305252"/>
    <lineage>
        <taxon>Bacteria</taxon>
        <taxon>Pseudomonadati</taxon>
        <taxon>Pseudomonadota</taxon>
        <taxon>Alphaproteobacteria</taxon>
        <taxon>Rhodobacterales</taxon>
        <taxon>Paracoccaceae</taxon>
        <taxon>Pseudotabrizicola</taxon>
    </lineage>
</organism>
<evidence type="ECO:0000313" key="3">
    <source>
        <dbReference type="Proteomes" id="UP000284547"/>
    </source>
</evidence>
<evidence type="ECO:0000313" key="2">
    <source>
        <dbReference type="EMBL" id="RGP39246.1"/>
    </source>
</evidence>
<feature type="region of interest" description="Disordered" evidence="1">
    <location>
        <begin position="1"/>
        <end position="79"/>
    </location>
</feature>
<dbReference type="AlphaFoldDB" id="A0A411Z888"/>
<evidence type="ECO:0000256" key="1">
    <source>
        <dbReference type="SAM" id="MobiDB-lite"/>
    </source>
</evidence>
<keyword evidence="3" id="KW-1185">Reference proteome</keyword>
<reference evidence="2 3" key="1">
    <citation type="submission" date="2018-08" db="EMBL/GenBank/DDBJ databases">
        <title>Flavobacterium tibetense sp. nov., isolated from a wetland YonghuCo on Tibetan Plateau.</title>
        <authorList>
            <person name="Phurbu D."/>
            <person name="Lu H."/>
            <person name="Xing P."/>
        </authorList>
    </citation>
    <scope>NUCLEOTIDE SEQUENCE [LARGE SCALE GENOMIC DNA]</scope>
    <source>
        <strain evidence="2 3">DJC</strain>
    </source>
</reference>